<dbReference type="GO" id="GO:0016020">
    <property type="term" value="C:membrane"/>
    <property type="evidence" value="ECO:0007669"/>
    <property type="project" value="TreeGrafter"/>
</dbReference>
<name>A0A5Q2FGB9_9ACTN</name>
<accession>A0A5Q2FGB9</accession>
<gene>
    <name evidence="4" type="ORF">Rai3103_08695</name>
</gene>
<dbReference type="SMART" id="SM00822">
    <property type="entry name" value="PKS_KR"/>
    <property type="match status" value="1"/>
</dbReference>
<evidence type="ECO:0000259" key="3">
    <source>
        <dbReference type="SMART" id="SM00822"/>
    </source>
</evidence>
<dbReference type="KEGG" id="rain:Rai3103_08695"/>
<sequence length="230" mass="24476">MDRPVALITGATRGIGRGIADELASTHHLLVGGRSADAVAAVVEALPSAEPFVADLTDAAATQGAVRGIDRLDVLVHSAGRDATRHLEDMTREDWRDLMEVNVIAVADLTRLLLPALRAAQGMVIMINSGAGLRVVGSPAYSASKYALRALADGLREDERGRVRVTTIYPGRVDTDMQRHLQAESGRGYNPAEHLRVQSVAAVVRTAVDATPEGTVEEIKIRPIPVVPKG</sequence>
<dbReference type="GO" id="GO:0016491">
    <property type="term" value="F:oxidoreductase activity"/>
    <property type="evidence" value="ECO:0007669"/>
    <property type="project" value="UniProtKB-KW"/>
</dbReference>
<dbReference type="Gene3D" id="3.40.50.720">
    <property type="entry name" value="NAD(P)-binding Rossmann-like Domain"/>
    <property type="match status" value="1"/>
</dbReference>
<protein>
    <submittedName>
        <fullName evidence="4">SDR family oxidoreductase</fullName>
    </submittedName>
</protein>
<dbReference type="SUPFAM" id="SSF51735">
    <property type="entry name" value="NAD(P)-binding Rossmann-fold domains"/>
    <property type="match status" value="1"/>
</dbReference>
<reference evidence="4 5" key="1">
    <citation type="submission" date="2019-10" db="EMBL/GenBank/DDBJ databases">
        <title>Genomic analysis of Raineyella sp. CBA3103.</title>
        <authorList>
            <person name="Roh S.W."/>
        </authorList>
    </citation>
    <scope>NUCLEOTIDE SEQUENCE [LARGE SCALE GENOMIC DNA]</scope>
    <source>
        <strain evidence="4 5">CBA3103</strain>
    </source>
</reference>
<dbReference type="PROSITE" id="PS00061">
    <property type="entry name" value="ADH_SHORT"/>
    <property type="match status" value="1"/>
</dbReference>
<keyword evidence="5" id="KW-1185">Reference proteome</keyword>
<dbReference type="PRINTS" id="PR00081">
    <property type="entry name" value="GDHRDH"/>
</dbReference>
<dbReference type="AlphaFoldDB" id="A0A5Q2FGB9"/>
<dbReference type="InterPro" id="IPR057326">
    <property type="entry name" value="KR_dom"/>
</dbReference>
<organism evidence="4 5">
    <name type="scientific">Raineyella fluvialis</name>
    <dbReference type="NCBI Taxonomy" id="2662261"/>
    <lineage>
        <taxon>Bacteria</taxon>
        <taxon>Bacillati</taxon>
        <taxon>Actinomycetota</taxon>
        <taxon>Actinomycetes</taxon>
        <taxon>Propionibacteriales</taxon>
        <taxon>Propionibacteriaceae</taxon>
        <taxon>Raineyella</taxon>
    </lineage>
</organism>
<dbReference type="InterPro" id="IPR036291">
    <property type="entry name" value="NAD(P)-bd_dom_sf"/>
</dbReference>
<dbReference type="PANTHER" id="PTHR44196">
    <property type="entry name" value="DEHYDROGENASE/REDUCTASE SDR FAMILY MEMBER 7B"/>
    <property type="match status" value="1"/>
</dbReference>
<dbReference type="Proteomes" id="UP000386847">
    <property type="component" value="Chromosome"/>
</dbReference>
<dbReference type="InterPro" id="IPR020904">
    <property type="entry name" value="Sc_DH/Rdtase_CS"/>
</dbReference>
<dbReference type="PANTHER" id="PTHR44196:SF1">
    <property type="entry name" value="DEHYDROGENASE_REDUCTASE SDR FAMILY MEMBER 7B"/>
    <property type="match status" value="1"/>
</dbReference>
<feature type="domain" description="Ketoreductase" evidence="3">
    <location>
        <begin position="4"/>
        <end position="194"/>
    </location>
</feature>
<proteinExistence type="inferred from homology"/>
<dbReference type="RefSeq" id="WP_153572265.1">
    <property type="nucleotide sequence ID" value="NZ_CP045725.1"/>
</dbReference>
<dbReference type="EMBL" id="CP045725">
    <property type="protein sequence ID" value="QGF23735.1"/>
    <property type="molecule type" value="Genomic_DNA"/>
</dbReference>
<comment type="similarity">
    <text evidence="1">Belongs to the short-chain dehydrogenases/reductases (SDR) family.</text>
</comment>
<evidence type="ECO:0000313" key="5">
    <source>
        <dbReference type="Proteomes" id="UP000386847"/>
    </source>
</evidence>
<dbReference type="Pfam" id="PF00106">
    <property type="entry name" value="adh_short"/>
    <property type="match status" value="1"/>
</dbReference>
<evidence type="ECO:0000256" key="1">
    <source>
        <dbReference type="ARBA" id="ARBA00006484"/>
    </source>
</evidence>
<keyword evidence="2" id="KW-0560">Oxidoreductase</keyword>
<dbReference type="NCBIfam" id="NF006073">
    <property type="entry name" value="PRK08219.1"/>
    <property type="match status" value="1"/>
</dbReference>
<dbReference type="InterPro" id="IPR002347">
    <property type="entry name" value="SDR_fam"/>
</dbReference>
<evidence type="ECO:0000256" key="2">
    <source>
        <dbReference type="ARBA" id="ARBA00023002"/>
    </source>
</evidence>
<evidence type="ECO:0000313" key="4">
    <source>
        <dbReference type="EMBL" id="QGF23735.1"/>
    </source>
</evidence>